<sequence length="80" mass="8925">MWISLLSGCQEEGGDIDQSFLSTWTEPATSRRYLGPPKARIFAPTLLSTLDMFYAPFERNVPPMLTDLIRIEVDAAECSG</sequence>
<dbReference type="EMBL" id="CAAALY010278576">
    <property type="protein sequence ID" value="VEL43062.1"/>
    <property type="molecule type" value="Genomic_DNA"/>
</dbReference>
<protein>
    <submittedName>
        <fullName evidence="1">Uncharacterized protein</fullName>
    </submittedName>
</protein>
<gene>
    <name evidence="1" type="ORF">PXEA_LOCUS36502</name>
</gene>
<evidence type="ECO:0000313" key="1">
    <source>
        <dbReference type="EMBL" id="VEL43062.1"/>
    </source>
</evidence>
<comment type="caution">
    <text evidence="1">The sequence shown here is derived from an EMBL/GenBank/DDBJ whole genome shotgun (WGS) entry which is preliminary data.</text>
</comment>
<feature type="non-terminal residue" evidence="1">
    <location>
        <position position="1"/>
    </location>
</feature>
<dbReference type="Proteomes" id="UP000784294">
    <property type="component" value="Unassembled WGS sequence"/>
</dbReference>
<dbReference type="AlphaFoldDB" id="A0A448XRE1"/>
<accession>A0A448XRE1</accession>
<keyword evidence="2" id="KW-1185">Reference proteome</keyword>
<evidence type="ECO:0000313" key="2">
    <source>
        <dbReference type="Proteomes" id="UP000784294"/>
    </source>
</evidence>
<name>A0A448XRE1_9PLAT</name>
<organism evidence="1 2">
    <name type="scientific">Protopolystoma xenopodis</name>
    <dbReference type="NCBI Taxonomy" id="117903"/>
    <lineage>
        <taxon>Eukaryota</taxon>
        <taxon>Metazoa</taxon>
        <taxon>Spiralia</taxon>
        <taxon>Lophotrochozoa</taxon>
        <taxon>Platyhelminthes</taxon>
        <taxon>Monogenea</taxon>
        <taxon>Polyopisthocotylea</taxon>
        <taxon>Polystomatidea</taxon>
        <taxon>Polystomatidae</taxon>
        <taxon>Protopolystoma</taxon>
    </lineage>
</organism>
<proteinExistence type="predicted"/>
<reference evidence="1" key="1">
    <citation type="submission" date="2018-11" db="EMBL/GenBank/DDBJ databases">
        <authorList>
            <consortium name="Pathogen Informatics"/>
        </authorList>
    </citation>
    <scope>NUCLEOTIDE SEQUENCE</scope>
</reference>